<dbReference type="OrthoDB" id="5342505at2"/>
<dbReference type="RefSeq" id="WP_088918473.1">
    <property type="nucleotide sequence ID" value="NZ_CP018632.1"/>
</dbReference>
<reference evidence="1 2" key="1">
    <citation type="submission" date="2016-12" db="EMBL/GenBank/DDBJ databases">
        <authorList>
            <person name="Song W.-J."/>
            <person name="Kurnit D.M."/>
        </authorList>
    </citation>
    <scope>NUCLEOTIDE SEQUENCE [LARGE SCALE GENOMIC DNA]</scope>
    <source>
        <strain evidence="1 2">IMCC3135</strain>
    </source>
</reference>
<proteinExistence type="predicted"/>
<evidence type="ECO:0008006" key="3">
    <source>
        <dbReference type="Google" id="ProtNLM"/>
    </source>
</evidence>
<dbReference type="Pfam" id="PF08856">
    <property type="entry name" value="DUF1826"/>
    <property type="match status" value="1"/>
</dbReference>
<evidence type="ECO:0000313" key="1">
    <source>
        <dbReference type="EMBL" id="ASJ73250.1"/>
    </source>
</evidence>
<dbReference type="AlphaFoldDB" id="A0A2Z2NWN4"/>
<dbReference type="InterPro" id="IPR014955">
    <property type="entry name" value="DUF1826"/>
</dbReference>
<organism evidence="1 2">
    <name type="scientific">Granulosicoccus antarcticus IMCC3135</name>
    <dbReference type="NCBI Taxonomy" id="1192854"/>
    <lineage>
        <taxon>Bacteria</taxon>
        <taxon>Pseudomonadati</taxon>
        <taxon>Pseudomonadota</taxon>
        <taxon>Gammaproteobacteria</taxon>
        <taxon>Chromatiales</taxon>
        <taxon>Granulosicoccaceae</taxon>
        <taxon>Granulosicoccus</taxon>
    </lineage>
</organism>
<dbReference type="EMBL" id="CP018632">
    <property type="protein sequence ID" value="ASJ73250.1"/>
    <property type="molecule type" value="Genomic_DNA"/>
</dbReference>
<accession>A0A2Z2NWN4</accession>
<dbReference type="Proteomes" id="UP000250079">
    <property type="component" value="Chromosome"/>
</dbReference>
<sequence length="208" mass="23078">MHALKSVVDHELKSWHRVSEIAELARIFEPSVQVCSWQRTIDPQISTYLDGIAGLEKLRAMETLSQSSRVKLSDFPLGAGREALINDITLLSEILCELVNCPSVGFRCTRIEHTMCPRWHIDRVPLRLLCTYEGPGTEWLEDQGVDRHELSSSETMQSPCQRASIGELVLLKGALWQDNDGLGAIHRSPAIASSLNISPRVGGAPVKL</sequence>
<dbReference type="KEGG" id="gai:IMCC3135_15840"/>
<name>A0A2Z2NWN4_9GAMM</name>
<protein>
    <recommendedName>
        <fullName evidence="3">DUF1826 domain-containing protein</fullName>
    </recommendedName>
</protein>
<evidence type="ECO:0000313" key="2">
    <source>
        <dbReference type="Proteomes" id="UP000250079"/>
    </source>
</evidence>
<keyword evidence="2" id="KW-1185">Reference proteome</keyword>
<gene>
    <name evidence="1" type="ORF">IMCC3135_15840</name>
</gene>